<dbReference type="InterPro" id="IPR029057">
    <property type="entry name" value="PRTase-like"/>
</dbReference>
<comment type="similarity">
    <text evidence="1">Belongs to the ComF/GntX family.</text>
</comment>
<dbReference type="Pfam" id="PF00156">
    <property type="entry name" value="Pribosyltran"/>
    <property type="match status" value="1"/>
</dbReference>
<dbReference type="Gene3D" id="3.40.50.2020">
    <property type="match status" value="1"/>
</dbReference>
<proteinExistence type="inferred from homology"/>
<dbReference type="InterPro" id="IPR044005">
    <property type="entry name" value="DZR_2"/>
</dbReference>
<comment type="caution">
    <text evidence="4">The sequence shown here is derived from an EMBL/GenBank/DDBJ whole genome shotgun (WGS) entry which is preliminary data.</text>
</comment>
<evidence type="ECO:0000313" key="5">
    <source>
        <dbReference type="Proteomes" id="UP000624279"/>
    </source>
</evidence>
<dbReference type="CDD" id="cd06223">
    <property type="entry name" value="PRTases_typeI"/>
    <property type="match status" value="1"/>
</dbReference>
<dbReference type="InterPro" id="IPR051910">
    <property type="entry name" value="ComF/GntX_DNA_util-trans"/>
</dbReference>
<feature type="domain" description="Double zinc ribbon" evidence="3">
    <location>
        <begin position="4"/>
        <end position="59"/>
    </location>
</feature>
<dbReference type="PANTHER" id="PTHR47505">
    <property type="entry name" value="DNA UTILIZATION PROTEIN YHGH"/>
    <property type="match status" value="1"/>
</dbReference>
<dbReference type="InterPro" id="IPR000836">
    <property type="entry name" value="PRTase_dom"/>
</dbReference>
<accession>A0ABR6YAP5</accession>
<dbReference type="RefSeq" id="WP_186941740.1">
    <property type="nucleotide sequence ID" value="NZ_JACOGA010000007.1"/>
</dbReference>
<evidence type="ECO:0000313" key="4">
    <source>
        <dbReference type="EMBL" id="MBC3873703.1"/>
    </source>
</evidence>
<keyword evidence="5" id="KW-1185">Reference proteome</keyword>
<reference evidence="4 5" key="1">
    <citation type="submission" date="2020-08" db="EMBL/GenBank/DDBJ databases">
        <title>Novel species isolated from subtropical streams in China.</title>
        <authorList>
            <person name="Lu H."/>
        </authorList>
    </citation>
    <scope>NUCLEOTIDE SEQUENCE [LARGE SCALE GENOMIC DNA]</scope>
    <source>
        <strain evidence="4 5">LX15W</strain>
    </source>
</reference>
<sequence length="236" mass="25989">MQTLLEYLLPGSCALCKMRSKTSICDGCLQDYMLNTAHRCQQCALPLTALGDKRCGTCLKDTPDFDTTLVAVQYDAPVDSLVLGLKFGAKLNYAGIIAQQLADAILRQSTLSPVLPSLLCPVPLSRGRLANRGFNQALEISRPLSRRLGIPLQADLLWRTKETLQQSSLHPDARHKNIQGAFTVNPVWHTAIHGRHIAVIDDVITTGTTLNEIAKTLKRYGAARVSNFVFARTNRH</sequence>
<name>A0ABR6YAP5_9BURK</name>
<dbReference type="PANTHER" id="PTHR47505:SF1">
    <property type="entry name" value="DNA UTILIZATION PROTEIN YHGH"/>
    <property type="match status" value="1"/>
</dbReference>
<protein>
    <submittedName>
        <fullName evidence="4">ComF family protein</fullName>
    </submittedName>
</protein>
<dbReference type="Pfam" id="PF18912">
    <property type="entry name" value="DZR_2"/>
    <property type="match status" value="1"/>
</dbReference>
<evidence type="ECO:0000256" key="1">
    <source>
        <dbReference type="ARBA" id="ARBA00008007"/>
    </source>
</evidence>
<evidence type="ECO:0000259" key="2">
    <source>
        <dbReference type="Pfam" id="PF00156"/>
    </source>
</evidence>
<feature type="domain" description="Phosphoribosyltransferase" evidence="2">
    <location>
        <begin position="177"/>
        <end position="232"/>
    </location>
</feature>
<dbReference type="Proteomes" id="UP000624279">
    <property type="component" value="Unassembled WGS sequence"/>
</dbReference>
<evidence type="ECO:0000259" key="3">
    <source>
        <dbReference type="Pfam" id="PF18912"/>
    </source>
</evidence>
<dbReference type="EMBL" id="JACOGA010000007">
    <property type="protein sequence ID" value="MBC3873703.1"/>
    <property type="molecule type" value="Genomic_DNA"/>
</dbReference>
<organism evidence="4 5">
    <name type="scientific">Undibacterium flavidum</name>
    <dbReference type="NCBI Taxonomy" id="2762297"/>
    <lineage>
        <taxon>Bacteria</taxon>
        <taxon>Pseudomonadati</taxon>
        <taxon>Pseudomonadota</taxon>
        <taxon>Betaproteobacteria</taxon>
        <taxon>Burkholderiales</taxon>
        <taxon>Oxalobacteraceae</taxon>
        <taxon>Undibacterium</taxon>
    </lineage>
</organism>
<gene>
    <name evidence="4" type="ORF">H8K55_08890</name>
</gene>
<dbReference type="SUPFAM" id="SSF53271">
    <property type="entry name" value="PRTase-like"/>
    <property type="match status" value="1"/>
</dbReference>